<reference evidence="1 2" key="1">
    <citation type="submission" date="2016-06" db="EMBL/GenBank/DDBJ databases">
        <authorList>
            <person name="Kjaerup R.B."/>
            <person name="Dalgaard T.S."/>
            <person name="Juul-Madsen H.R."/>
        </authorList>
    </citation>
    <scope>NUCLEOTIDE SEQUENCE [LARGE SCALE GENOMIC DNA]</scope>
    <source>
        <strain evidence="1 2">E3012</strain>
    </source>
</reference>
<proteinExistence type="predicted"/>
<dbReference type="SUPFAM" id="SSF89807">
    <property type="entry name" value="Dodecin-like"/>
    <property type="match status" value="1"/>
</dbReference>
<evidence type="ECO:0000313" key="2">
    <source>
        <dbReference type="Proteomes" id="UP000092683"/>
    </source>
</evidence>
<accession>A0A1B9D6A0</accession>
<dbReference type="EMBL" id="MBEE01000166">
    <property type="protein sequence ID" value="OCB50692.1"/>
    <property type="molecule type" value="Genomic_DNA"/>
</dbReference>
<protein>
    <recommendedName>
        <fullName evidence="3">Dodecin domain-containing protein</fullName>
    </recommendedName>
</protein>
<organism evidence="1 2">
    <name type="scientific">Mycobacterium malmoense</name>
    <dbReference type="NCBI Taxonomy" id="1780"/>
    <lineage>
        <taxon>Bacteria</taxon>
        <taxon>Bacillati</taxon>
        <taxon>Actinomycetota</taxon>
        <taxon>Actinomycetes</taxon>
        <taxon>Mycobacteriales</taxon>
        <taxon>Mycobacteriaceae</taxon>
        <taxon>Mycobacterium</taxon>
    </lineage>
</organism>
<gene>
    <name evidence="1" type="ORF">A5677_23820</name>
</gene>
<dbReference type="OrthoDB" id="9805889at2"/>
<sequence>MSAGTVTRVTEISARSDTSFEAAVKTGLARAELTLRGAKSAWIKEQSVDVENGGIVAYRVNVLVTSVLD</sequence>
<dbReference type="Pfam" id="PF07311">
    <property type="entry name" value="Dodecin"/>
    <property type="match status" value="1"/>
</dbReference>
<dbReference type="InterPro" id="IPR025543">
    <property type="entry name" value="Dodecin-like"/>
</dbReference>
<dbReference type="InterPro" id="IPR036694">
    <property type="entry name" value="Dodecin-like_sf"/>
</dbReference>
<dbReference type="RefSeq" id="WP_065445046.1">
    <property type="nucleotide sequence ID" value="NZ_MBEC01000224.1"/>
</dbReference>
<evidence type="ECO:0000313" key="1">
    <source>
        <dbReference type="EMBL" id="OCB50692.1"/>
    </source>
</evidence>
<evidence type="ECO:0008006" key="3">
    <source>
        <dbReference type="Google" id="ProtNLM"/>
    </source>
</evidence>
<comment type="caution">
    <text evidence="1">The sequence shown here is derived from an EMBL/GenBank/DDBJ whole genome shotgun (WGS) entry which is preliminary data.</text>
</comment>
<dbReference type="InterPro" id="IPR009923">
    <property type="entry name" value="Dodecin"/>
</dbReference>
<dbReference type="Proteomes" id="UP000092683">
    <property type="component" value="Unassembled WGS sequence"/>
</dbReference>
<dbReference type="AlphaFoldDB" id="A0A1B9D6A0"/>
<name>A0A1B9D6A0_MYCMA</name>
<dbReference type="Gene3D" id="3.30.1660.10">
    <property type="entry name" value="Flavin-binding protein dodecin"/>
    <property type="match status" value="1"/>
</dbReference>